<feature type="signal peptide" evidence="1">
    <location>
        <begin position="1"/>
        <end position="20"/>
    </location>
</feature>
<sequence>MRARLALATVLTAAALPAAAGDLPLSQPIDCTLGDTCFIQQFVDTDPGPGARDFTCGPLSYDGHKGTDFGLPSLAAMRAGVDVLAASPGTVIGRRGDMPDTGWSKAFAGKDCGNGVVIDHGGGWQTQYCHLKQGSVTVQSGQRVAMGQVLGQVGFSGRTQFPHLHLSVRKDGKVVDPFDPDGRITCGTPDENTLWLTPPDYAPGGLLGAGFADRVPEYDAIKDGTAHSPALPGNTGAVVLWGYAFGARAGDVMRLTILAPDGSPFFAHDTTIDAPKAQLFRAAGKRLRTAPAPGTYTGTATLLRGGSVIDSVTAELRIGG</sequence>
<dbReference type="GO" id="GO:0004222">
    <property type="term" value="F:metalloendopeptidase activity"/>
    <property type="evidence" value="ECO:0007669"/>
    <property type="project" value="TreeGrafter"/>
</dbReference>
<dbReference type="Proteomes" id="UP000324252">
    <property type="component" value="Unassembled WGS sequence"/>
</dbReference>
<dbReference type="InterPro" id="IPR016047">
    <property type="entry name" value="M23ase_b-sheet_dom"/>
</dbReference>
<organism evidence="3 4">
    <name type="scientific">Lutimaribacter pacificus</name>
    <dbReference type="NCBI Taxonomy" id="391948"/>
    <lineage>
        <taxon>Bacteria</taxon>
        <taxon>Pseudomonadati</taxon>
        <taxon>Pseudomonadota</taxon>
        <taxon>Alphaproteobacteria</taxon>
        <taxon>Rhodobacterales</taxon>
        <taxon>Roseobacteraceae</taxon>
        <taxon>Lutimaribacter</taxon>
    </lineage>
</organism>
<dbReference type="OrthoDB" id="5489603at2"/>
<dbReference type="CDD" id="cd12797">
    <property type="entry name" value="M23_peptidase"/>
    <property type="match status" value="1"/>
</dbReference>
<dbReference type="PANTHER" id="PTHR21666:SF270">
    <property type="entry name" value="MUREIN HYDROLASE ACTIVATOR ENVC"/>
    <property type="match status" value="1"/>
</dbReference>
<keyword evidence="1" id="KW-0732">Signal</keyword>
<protein>
    <submittedName>
        <fullName evidence="3">Peptidase family M23</fullName>
    </submittedName>
</protein>
<feature type="domain" description="M23ase beta-sheet core" evidence="2">
    <location>
        <begin position="64"/>
        <end position="177"/>
    </location>
</feature>
<dbReference type="InterPro" id="IPR011055">
    <property type="entry name" value="Dup_hybrid_motif"/>
</dbReference>
<dbReference type="Pfam" id="PF01551">
    <property type="entry name" value="Peptidase_M23"/>
    <property type="match status" value="1"/>
</dbReference>
<feature type="chain" id="PRO_5015064571" evidence="1">
    <location>
        <begin position="21"/>
        <end position="320"/>
    </location>
</feature>
<proteinExistence type="predicted"/>
<accession>A0A1H0H1E1</accession>
<keyword evidence="4" id="KW-1185">Reference proteome</keyword>
<reference evidence="3 4" key="1">
    <citation type="submission" date="2016-11" db="EMBL/GenBank/DDBJ databases">
        <authorList>
            <person name="Varghese N."/>
            <person name="Submissions S."/>
        </authorList>
    </citation>
    <scope>NUCLEOTIDE SEQUENCE [LARGE SCALE GENOMIC DNA]</scope>
    <source>
        <strain evidence="3 4">DSM 29620</strain>
    </source>
</reference>
<dbReference type="PANTHER" id="PTHR21666">
    <property type="entry name" value="PEPTIDASE-RELATED"/>
    <property type="match status" value="1"/>
</dbReference>
<dbReference type="SUPFAM" id="SSF51261">
    <property type="entry name" value="Duplicated hybrid motif"/>
    <property type="match status" value="1"/>
</dbReference>
<gene>
    <name evidence="3" type="ORF">SAMN05444142_102480</name>
</gene>
<dbReference type="AlphaFoldDB" id="A0A1H0H1E1"/>
<evidence type="ECO:0000256" key="1">
    <source>
        <dbReference type="SAM" id="SignalP"/>
    </source>
</evidence>
<evidence type="ECO:0000313" key="3">
    <source>
        <dbReference type="EMBL" id="SHJ94669.1"/>
    </source>
</evidence>
<dbReference type="EMBL" id="FQZZ01000002">
    <property type="protein sequence ID" value="SHJ94669.1"/>
    <property type="molecule type" value="Genomic_DNA"/>
</dbReference>
<dbReference type="RefSeq" id="WP_149788137.1">
    <property type="nucleotide sequence ID" value="NZ_FNIO01000003.1"/>
</dbReference>
<dbReference type="InterPro" id="IPR050570">
    <property type="entry name" value="Cell_wall_metabolism_enzyme"/>
</dbReference>
<evidence type="ECO:0000259" key="2">
    <source>
        <dbReference type="Pfam" id="PF01551"/>
    </source>
</evidence>
<dbReference type="Gene3D" id="2.70.70.10">
    <property type="entry name" value="Glucose Permease (Domain IIA)"/>
    <property type="match status" value="1"/>
</dbReference>
<evidence type="ECO:0000313" key="4">
    <source>
        <dbReference type="Proteomes" id="UP000324252"/>
    </source>
</evidence>
<name>A0A1H0H1E1_9RHOB</name>